<name>B7JWB6_RIPO1</name>
<dbReference type="Pfam" id="PF04014">
    <property type="entry name" value="MazE_antitoxin"/>
    <property type="match status" value="1"/>
</dbReference>
<accession>B7JWB6</accession>
<sequence>MKLNVKKHNNSLSVIIPEEIANNLNIDDGDTLYVTKTPNGYEISVFDPAFAKKMQIARQGIKKYRNALIDLAQ</sequence>
<organism evidence="2 3">
    <name type="scientific">Rippkaea orientalis (strain PCC 8801 / RF-1)</name>
    <name type="common">Cyanothece sp. (strain PCC 8801)</name>
    <dbReference type="NCBI Taxonomy" id="41431"/>
    <lineage>
        <taxon>Bacteria</taxon>
        <taxon>Bacillati</taxon>
        <taxon>Cyanobacteriota</taxon>
        <taxon>Cyanophyceae</taxon>
        <taxon>Oscillatoriophycideae</taxon>
        <taxon>Chroococcales</taxon>
        <taxon>Aphanothecaceae</taxon>
        <taxon>Rippkaea</taxon>
        <taxon>Rippkaea orientalis</taxon>
    </lineage>
</organism>
<evidence type="ECO:0000313" key="3">
    <source>
        <dbReference type="Proteomes" id="UP000008204"/>
    </source>
</evidence>
<evidence type="ECO:0000313" key="2">
    <source>
        <dbReference type="EMBL" id="ACK66961.1"/>
    </source>
</evidence>
<dbReference type="HOGENOM" id="CLU_179961_1_0_3"/>
<dbReference type="Proteomes" id="UP000008204">
    <property type="component" value="Chromosome"/>
</dbReference>
<dbReference type="InterPro" id="IPR013432">
    <property type="entry name" value="Doc_partner"/>
</dbReference>
<dbReference type="eggNOG" id="COG2002">
    <property type="taxonomic scope" value="Bacteria"/>
</dbReference>
<dbReference type="InterPro" id="IPR037914">
    <property type="entry name" value="SpoVT-AbrB_sf"/>
</dbReference>
<dbReference type="RefSeq" id="WP_012596224.1">
    <property type="nucleotide sequence ID" value="NC_011726.1"/>
</dbReference>
<protein>
    <submittedName>
        <fullName evidence="2">Transcriptional regulator/antitoxin, MazE</fullName>
    </submittedName>
</protein>
<reference evidence="3" key="1">
    <citation type="journal article" date="2011" name="MBio">
        <title>Novel metabolic attributes of the genus Cyanothece, comprising a group of unicellular nitrogen-fixing Cyanobacteria.</title>
        <authorList>
            <person name="Bandyopadhyay A."/>
            <person name="Elvitigala T."/>
            <person name="Welsh E."/>
            <person name="Stockel J."/>
            <person name="Liberton M."/>
            <person name="Min H."/>
            <person name="Sherman L.A."/>
            <person name="Pakrasi H.B."/>
        </authorList>
    </citation>
    <scope>NUCLEOTIDE SEQUENCE [LARGE SCALE GENOMIC DNA]</scope>
    <source>
        <strain evidence="3">PCC 8801</strain>
    </source>
</reference>
<dbReference type="GO" id="GO:0003677">
    <property type="term" value="F:DNA binding"/>
    <property type="evidence" value="ECO:0007669"/>
    <property type="project" value="InterPro"/>
</dbReference>
<keyword evidence="3" id="KW-1185">Reference proteome</keyword>
<dbReference type="SUPFAM" id="SSF89447">
    <property type="entry name" value="AbrB/MazE/MraZ-like"/>
    <property type="match status" value="1"/>
</dbReference>
<dbReference type="Gene3D" id="2.10.260.10">
    <property type="match status" value="1"/>
</dbReference>
<dbReference type="STRING" id="41431.PCC8801_2972"/>
<dbReference type="EMBL" id="CP001287">
    <property type="protein sequence ID" value="ACK66961.1"/>
    <property type="molecule type" value="Genomic_DNA"/>
</dbReference>
<evidence type="ECO:0000259" key="1">
    <source>
        <dbReference type="Pfam" id="PF04014"/>
    </source>
</evidence>
<gene>
    <name evidence="2" type="ordered locus">PCC8801_2972</name>
</gene>
<dbReference type="InterPro" id="IPR007159">
    <property type="entry name" value="SpoVT-AbrB_dom"/>
</dbReference>
<dbReference type="OrthoDB" id="582905at2"/>
<proteinExistence type="predicted"/>
<dbReference type="KEGG" id="cyp:PCC8801_2972"/>
<dbReference type="AlphaFoldDB" id="B7JWB6"/>
<feature type="domain" description="SpoVT-AbrB" evidence="1">
    <location>
        <begin position="5"/>
        <end position="40"/>
    </location>
</feature>
<dbReference type="NCBIfam" id="TIGR02609">
    <property type="entry name" value="doc_partner"/>
    <property type="match status" value="1"/>
</dbReference>